<evidence type="ECO:0000256" key="5">
    <source>
        <dbReference type="ARBA" id="ARBA00022989"/>
    </source>
</evidence>
<keyword evidence="2 7" id="KW-0813">Transport</keyword>
<keyword evidence="12" id="KW-1185">Reference proteome</keyword>
<dbReference type="Proteomes" id="UP000243657">
    <property type="component" value="Unassembled WGS sequence"/>
</dbReference>
<evidence type="ECO:0000256" key="4">
    <source>
        <dbReference type="ARBA" id="ARBA00022692"/>
    </source>
</evidence>
<evidence type="ECO:0000313" key="10">
    <source>
        <dbReference type="EMBL" id="OZG52468.1"/>
    </source>
</evidence>
<dbReference type="Proteomes" id="UP000243540">
    <property type="component" value="Unassembled WGS sequence"/>
</dbReference>
<dbReference type="CDD" id="cd06261">
    <property type="entry name" value="TM_PBP2"/>
    <property type="match status" value="1"/>
</dbReference>
<evidence type="ECO:0000313" key="11">
    <source>
        <dbReference type="Proteomes" id="UP000243540"/>
    </source>
</evidence>
<reference evidence="10 12" key="1">
    <citation type="journal article" date="2017" name="BMC Genomics">
        <title>Comparative genomic and phylogenomic analyses of the Bifidobacteriaceae family.</title>
        <authorList>
            <person name="Lugli G.A."/>
            <person name="Milani C."/>
            <person name="Turroni F."/>
            <person name="Duranti S."/>
            <person name="Mancabelli L."/>
            <person name="Mangifesta M."/>
            <person name="Ferrario C."/>
            <person name="Modesto M."/>
            <person name="Mattarelli P."/>
            <person name="Jiri K."/>
            <person name="van Sinderen D."/>
            <person name="Ventura M."/>
        </authorList>
    </citation>
    <scope>NUCLEOTIDE SEQUENCE [LARGE SCALE GENOMIC DNA]</scope>
    <source>
        <strain evidence="10 12">DSM 24762</strain>
    </source>
</reference>
<dbReference type="InterPro" id="IPR000515">
    <property type="entry name" value="MetI-like"/>
</dbReference>
<feature type="transmembrane region" description="Helical" evidence="7">
    <location>
        <begin position="151"/>
        <end position="172"/>
    </location>
</feature>
<feature type="transmembrane region" description="Helical" evidence="7">
    <location>
        <begin position="20"/>
        <end position="44"/>
    </location>
</feature>
<keyword evidence="5 7" id="KW-1133">Transmembrane helix</keyword>
<evidence type="ECO:0000259" key="8">
    <source>
        <dbReference type="PROSITE" id="PS50928"/>
    </source>
</evidence>
<feature type="transmembrane region" description="Helical" evidence="7">
    <location>
        <begin position="193"/>
        <end position="216"/>
    </location>
</feature>
<evidence type="ECO:0000256" key="7">
    <source>
        <dbReference type="RuleBase" id="RU363032"/>
    </source>
</evidence>
<feature type="domain" description="ABC transmembrane type-1" evidence="8">
    <location>
        <begin position="83"/>
        <end position="272"/>
    </location>
</feature>
<feature type="transmembrane region" description="Helical" evidence="7">
    <location>
        <begin position="118"/>
        <end position="139"/>
    </location>
</feature>
<evidence type="ECO:0000256" key="6">
    <source>
        <dbReference type="ARBA" id="ARBA00023136"/>
    </source>
</evidence>
<gene>
    <name evidence="10" type="ORF">ALMA_1521</name>
    <name evidence="9" type="ORF">B9T39_07255</name>
</gene>
<keyword evidence="3" id="KW-1003">Cell membrane</keyword>
<comment type="similarity">
    <text evidence="7">Belongs to the binding-protein-dependent transport system permease family.</text>
</comment>
<reference evidence="9 11" key="2">
    <citation type="submission" date="2017-04" db="EMBL/GenBank/DDBJ databases">
        <title>Draft genome sequences of Alloscardovia macacae UMA81211 and UMA81212 isolated from the feces of a rhesus macaque (Macaca mulatta).</title>
        <authorList>
            <person name="Albert K."/>
            <person name="Sela D.A."/>
        </authorList>
    </citation>
    <scope>NUCLEOTIDE SEQUENCE [LARGE SCALE GENOMIC DNA]</scope>
    <source>
        <strain evidence="9 11">UMA81212</strain>
    </source>
</reference>
<dbReference type="PROSITE" id="PS50928">
    <property type="entry name" value="ABC_TM1"/>
    <property type="match status" value="1"/>
</dbReference>
<keyword evidence="6 7" id="KW-0472">Membrane</keyword>
<keyword evidence="4 7" id="KW-0812">Transmembrane</keyword>
<dbReference type="Gene3D" id="1.10.3720.10">
    <property type="entry name" value="MetI-like"/>
    <property type="match status" value="1"/>
</dbReference>
<proteinExistence type="inferred from homology"/>
<protein>
    <submittedName>
        <fullName evidence="9">Sugar ABC transporter permease</fullName>
    </submittedName>
</protein>
<dbReference type="PANTHER" id="PTHR43744">
    <property type="entry name" value="ABC TRANSPORTER PERMEASE PROTEIN MG189-RELATED-RELATED"/>
    <property type="match status" value="1"/>
</dbReference>
<evidence type="ECO:0000256" key="3">
    <source>
        <dbReference type="ARBA" id="ARBA00022475"/>
    </source>
</evidence>
<dbReference type="PANTHER" id="PTHR43744:SF12">
    <property type="entry name" value="ABC TRANSPORTER PERMEASE PROTEIN MG189-RELATED"/>
    <property type="match status" value="1"/>
</dbReference>
<dbReference type="InterPro" id="IPR035906">
    <property type="entry name" value="MetI-like_sf"/>
</dbReference>
<evidence type="ECO:0000256" key="1">
    <source>
        <dbReference type="ARBA" id="ARBA00004651"/>
    </source>
</evidence>
<dbReference type="EMBL" id="NEKC01000020">
    <property type="protein sequence ID" value="OTA28264.1"/>
    <property type="molecule type" value="Genomic_DNA"/>
</dbReference>
<sequence length="286" mass="32047">MKVFRNSRNPRNSRVARRVWSAVLTVFLFAVALVTIVPFLWMFVSSFAPNSEIVKINGGLFPAPSTLANYVSIQENFNFFRLFANSVFVAVTKTVIIIYTSALLGFVFAKMRFFGRNLLFGIVMSTMMIPWAVTIIPQYEMMVQFGWLDTYRALIIPGMVSGFGIFLFRQSISGISDELIEAARLDGASDTRIFHSLILPLSHNTIAALAIFTFLWNWEDYLWPFLMITDETKQLLAVGLKAFNGQYGTDYGGLFAATSLAIVPVIVVYVIFQKQFIAGIATGSSK</sequence>
<dbReference type="GO" id="GO:0005886">
    <property type="term" value="C:plasma membrane"/>
    <property type="evidence" value="ECO:0007669"/>
    <property type="project" value="UniProtKB-SubCell"/>
</dbReference>
<dbReference type="AlphaFoldDB" id="A0A1Y2T0F3"/>
<evidence type="ECO:0000313" key="12">
    <source>
        <dbReference type="Proteomes" id="UP000243657"/>
    </source>
</evidence>
<feature type="transmembrane region" description="Helical" evidence="7">
    <location>
        <begin position="251"/>
        <end position="272"/>
    </location>
</feature>
<organism evidence="9 11">
    <name type="scientific">Alloscardovia macacae</name>
    <dbReference type="NCBI Taxonomy" id="1160091"/>
    <lineage>
        <taxon>Bacteria</taxon>
        <taxon>Bacillati</taxon>
        <taxon>Actinomycetota</taxon>
        <taxon>Actinomycetes</taxon>
        <taxon>Bifidobacteriales</taxon>
        <taxon>Bifidobacteriaceae</taxon>
        <taxon>Alloscardovia</taxon>
    </lineage>
</organism>
<comment type="subcellular location">
    <subcellularLocation>
        <location evidence="1 7">Cell membrane</location>
        <topology evidence="1 7">Multi-pass membrane protein</topology>
    </subcellularLocation>
</comment>
<dbReference type="GO" id="GO:0055085">
    <property type="term" value="P:transmembrane transport"/>
    <property type="evidence" value="ECO:0007669"/>
    <property type="project" value="InterPro"/>
</dbReference>
<accession>A0A1Y2T0F3</accession>
<dbReference type="STRING" id="1160091.B9T39_07255"/>
<dbReference type="Pfam" id="PF00528">
    <property type="entry name" value="BPD_transp_1"/>
    <property type="match status" value="1"/>
</dbReference>
<dbReference type="RefSeq" id="WP_244568923.1">
    <property type="nucleotide sequence ID" value="NZ_JBHLWS010000007.1"/>
</dbReference>
<feature type="transmembrane region" description="Helical" evidence="7">
    <location>
        <begin position="87"/>
        <end position="109"/>
    </location>
</feature>
<dbReference type="SUPFAM" id="SSF161098">
    <property type="entry name" value="MetI-like"/>
    <property type="match status" value="1"/>
</dbReference>
<name>A0A1Y2T0F3_9BIFI</name>
<comment type="caution">
    <text evidence="9">The sequence shown here is derived from an EMBL/GenBank/DDBJ whole genome shotgun (WGS) entry which is preliminary data.</text>
</comment>
<evidence type="ECO:0000313" key="9">
    <source>
        <dbReference type="EMBL" id="OTA28264.1"/>
    </source>
</evidence>
<dbReference type="EMBL" id="MWWT01000010">
    <property type="protein sequence ID" value="OZG52468.1"/>
    <property type="molecule type" value="Genomic_DNA"/>
</dbReference>
<evidence type="ECO:0000256" key="2">
    <source>
        <dbReference type="ARBA" id="ARBA00022448"/>
    </source>
</evidence>